<evidence type="ECO:0000256" key="2">
    <source>
        <dbReference type="SAM" id="Phobius"/>
    </source>
</evidence>
<keyword evidence="2" id="KW-0472">Membrane</keyword>
<evidence type="ECO:0000256" key="1">
    <source>
        <dbReference type="SAM" id="MobiDB-lite"/>
    </source>
</evidence>
<keyword evidence="2" id="KW-1133">Transmembrane helix</keyword>
<comment type="caution">
    <text evidence="3">The sequence shown here is derived from an EMBL/GenBank/DDBJ whole genome shotgun (WGS) entry which is preliminary data.</text>
</comment>
<sequence length="213" mass="23358">MAESSETTPLLTDPSTGPSGGQNEQTNTLLPNSTVEPPAPYTRATFILTWLSIALSVLTFGFTAAIAIMDQYSPHDYYMDWQIRESCQIMIGLSAFVAFISSLNLLRLYRRRRATWLLNLIVDAIVAFYSVGYCVNGLSMIISRASYGSDCSSGPWDPTTPPDYETPTCEAFAKKIRILAGIGLGFGLAMAKDLIRLGGFQLDNSLLSLRSNF</sequence>
<protein>
    <submittedName>
        <fullName evidence="3">Uncharacterized protein</fullName>
    </submittedName>
</protein>
<feature type="region of interest" description="Disordered" evidence="1">
    <location>
        <begin position="1"/>
        <end position="35"/>
    </location>
</feature>
<feature type="transmembrane region" description="Helical" evidence="2">
    <location>
        <begin position="47"/>
        <end position="69"/>
    </location>
</feature>
<dbReference type="RefSeq" id="XP_013326631.1">
    <property type="nucleotide sequence ID" value="XM_013471177.1"/>
</dbReference>
<evidence type="ECO:0000313" key="4">
    <source>
        <dbReference type="Proteomes" id="UP000053958"/>
    </source>
</evidence>
<feature type="transmembrane region" description="Helical" evidence="2">
    <location>
        <begin position="89"/>
        <end position="109"/>
    </location>
</feature>
<keyword evidence="4" id="KW-1185">Reference proteome</keyword>
<evidence type="ECO:0000313" key="3">
    <source>
        <dbReference type="EMBL" id="KKA20019.1"/>
    </source>
</evidence>
<proteinExistence type="predicted"/>
<feature type="transmembrane region" description="Helical" evidence="2">
    <location>
        <begin position="116"/>
        <end position="142"/>
    </location>
</feature>
<dbReference type="EMBL" id="LASV01000297">
    <property type="protein sequence ID" value="KKA20019.1"/>
    <property type="molecule type" value="Genomic_DNA"/>
</dbReference>
<reference evidence="3 4" key="1">
    <citation type="submission" date="2015-04" db="EMBL/GenBank/DDBJ databases">
        <authorList>
            <person name="Heijne W.H."/>
            <person name="Fedorova N.D."/>
            <person name="Nierman W.C."/>
            <person name="Vollebregt A.W."/>
            <person name="Zhao Z."/>
            <person name="Wu L."/>
            <person name="Kumar M."/>
            <person name="Stam H."/>
            <person name="van den Berg M.A."/>
            <person name="Pel H.J."/>
        </authorList>
    </citation>
    <scope>NUCLEOTIDE SEQUENCE [LARGE SCALE GENOMIC DNA]</scope>
    <source>
        <strain evidence="3 4">CBS 393.64</strain>
    </source>
</reference>
<dbReference type="Proteomes" id="UP000053958">
    <property type="component" value="Unassembled WGS sequence"/>
</dbReference>
<organism evidence="3 4">
    <name type="scientific">Rasamsonia emersonii (strain ATCC 16479 / CBS 393.64 / IMI 116815)</name>
    <dbReference type="NCBI Taxonomy" id="1408163"/>
    <lineage>
        <taxon>Eukaryota</taxon>
        <taxon>Fungi</taxon>
        <taxon>Dikarya</taxon>
        <taxon>Ascomycota</taxon>
        <taxon>Pezizomycotina</taxon>
        <taxon>Eurotiomycetes</taxon>
        <taxon>Eurotiomycetidae</taxon>
        <taxon>Eurotiales</taxon>
        <taxon>Trichocomaceae</taxon>
        <taxon>Rasamsonia</taxon>
    </lineage>
</organism>
<keyword evidence="2" id="KW-0812">Transmembrane</keyword>
<accession>A0A0F4YP44</accession>
<dbReference type="GeneID" id="25318282"/>
<name>A0A0F4YP44_RASE3</name>
<dbReference type="AlphaFoldDB" id="A0A0F4YP44"/>
<gene>
    <name evidence="3" type="ORF">T310_5962</name>
</gene>